<gene>
    <name evidence="3" type="ORF">H8B04_15905</name>
</gene>
<feature type="chain" id="PRO_5046895750" evidence="1">
    <location>
        <begin position="25"/>
        <end position="551"/>
    </location>
</feature>
<sequence length="551" mass="62021">MRPSVKLYLFSLILAFTLPYQVLAQNTTSLINELMINPNNAAALPPFEYIELYNNASSVIDLKDVEIHINNNQQTLPSYKLAPKQYLILCQEAAASQFSRYGNVVVLSRWFALSNTSATIKLTQNGVTIDEISYRDSWYNSSSKRNGGWSLERINPNWSCNINLNWSATNSLSGGTPGKNNTILDNQYIPQPQMDTYKIFQNRVELKLTLANTYFSNLEEATFSLDEEIGEANKVEIVNEHIALSFAKNLDPQKLYTLKITGLKTCNLELPTLEIKLFQQEDIKAGDLIINEILFNPKEGGVDFVELYNTSLFPINLQNFRLGNRTISNAFHLLEANDYIAITTNKKIIQQHYPRAVAENILETGSLPPYTNQQGIVTLYSDQNILLDSIYYAATMHSDHLIDAKGISLERIRADKNIFHSASTIHGGATPGYQNSVADIAIPQNKITLSSKTFSPNGDGIEDELEINYELINPNYIIAVEIYNEKGQLVRKIAHQNLAGTHGKLTWDGKNNSGNPCPKGHYICFTQIFNHEGKTQNFKQPFVLINSLTRH</sequence>
<keyword evidence="1" id="KW-0732">Signal</keyword>
<comment type="caution">
    <text evidence="3">The sequence shown here is derived from an EMBL/GenBank/DDBJ whole genome shotgun (WGS) entry which is preliminary data.</text>
</comment>
<evidence type="ECO:0000259" key="2">
    <source>
        <dbReference type="PROSITE" id="PS51841"/>
    </source>
</evidence>
<accession>A0ABR7YIB1</accession>
<dbReference type="InterPro" id="IPR001322">
    <property type="entry name" value="Lamin_tail_dom"/>
</dbReference>
<feature type="domain" description="LTD" evidence="2">
    <location>
        <begin position="26"/>
        <end position="136"/>
    </location>
</feature>
<organism evidence="3 4">
    <name type="scientific">Sphingobacterium litopenaei</name>
    <dbReference type="NCBI Taxonomy" id="2763500"/>
    <lineage>
        <taxon>Bacteria</taxon>
        <taxon>Pseudomonadati</taxon>
        <taxon>Bacteroidota</taxon>
        <taxon>Sphingobacteriia</taxon>
        <taxon>Sphingobacteriales</taxon>
        <taxon>Sphingobacteriaceae</taxon>
        <taxon>Sphingobacterium</taxon>
    </lineage>
</organism>
<keyword evidence="4" id="KW-1185">Reference proteome</keyword>
<evidence type="ECO:0000256" key="1">
    <source>
        <dbReference type="SAM" id="SignalP"/>
    </source>
</evidence>
<dbReference type="Gene3D" id="2.60.40.4070">
    <property type="match status" value="1"/>
</dbReference>
<name>A0ABR7YIB1_9SPHI</name>
<proteinExistence type="predicted"/>
<protein>
    <submittedName>
        <fullName evidence="3">Lamin tail domain-containing protein</fullName>
    </submittedName>
</protein>
<dbReference type="PROSITE" id="PS51841">
    <property type="entry name" value="LTD"/>
    <property type="match status" value="1"/>
</dbReference>
<dbReference type="Pfam" id="PF13585">
    <property type="entry name" value="CHU_C"/>
    <property type="match status" value="1"/>
</dbReference>
<reference evidence="3 4" key="1">
    <citation type="submission" date="2020-08" db="EMBL/GenBank/DDBJ databases">
        <title>Sphingobacterium sp. DN04309 isolated from aquaculture water.</title>
        <authorList>
            <person name="Zhang M."/>
        </authorList>
    </citation>
    <scope>NUCLEOTIDE SEQUENCE [LARGE SCALE GENOMIC DNA]</scope>
    <source>
        <strain evidence="3 4">DN04309</strain>
    </source>
</reference>
<dbReference type="EMBL" id="JACOIJ010000051">
    <property type="protein sequence ID" value="MBD1431015.1"/>
    <property type="molecule type" value="Genomic_DNA"/>
</dbReference>
<dbReference type="SUPFAM" id="SSF74853">
    <property type="entry name" value="Lamin A/C globular tail domain"/>
    <property type="match status" value="1"/>
</dbReference>
<evidence type="ECO:0000313" key="3">
    <source>
        <dbReference type="EMBL" id="MBD1431015.1"/>
    </source>
</evidence>
<feature type="signal peptide" evidence="1">
    <location>
        <begin position="1"/>
        <end position="24"/>
    </location>
</feature>
<evidence type="ECO:0000313" key="4">
    <source>
        <dbReference type="Proteomes" id="UP000651271"/>
    </source>
</evidence>
<dbReference type="Proteomes" id="UP000651271">
    <property type="component" value="Unassembled WGS sequence"/>
</dbReference>
<dbReference type="RefSeq" id="WP_190302984.1">
    <property type="nucleotide sequence ID" value="NZ_JACOIJ010000051.1"/>
</dbReference>
<dbReference type="InterPro" id="IPR036415">
    <property type="entry name" value="Lamin_tail_dom_sf"/>
</dbReference>
<dbReference type="Pfam" id="PF00932">
    <property type="entry name" value="LTD"/>
    <property type="match status" value="2"/>
</dbReference>